<evidence type="ECO:0000256" key="1">
    <source>
        <dbReference type="ARBA" id="ARBA00022553"/>
    </source>
</evidence>
<keyword evidence="5" id="KW-1185">Reference proteome</keyword>
<gene>
    <name evidence="4" type="ORF">M8330_18620</name>
</gene>
<comment type="caution">
    <text evidence="4">The sequence shown here is derived from an EMBL/GenBank/DDBJ whole genome shotgun (WGS) entry which is preliminary data.</text>
</comment>
<feature type="modified residue" description="4-aspartylphosphate" evidence="2">
    <location>
        <position position="75"/>
    </location>
</feature>
<dbReference type="InterPro" id="IPR001789">
    <property type="entry name" value="Sig_transdc_resp-reg_receiver"/>
</dbReference>
<accession>A0A9X2IFY3</accession>
<dbReference type="SMART" id="SM00448">
    <property type="entry name" value="REC"/>
    <property type="match status" value="1"/>
</dbReference>
<proteinExistence type="predicted"/>
<dbReference type="PANTHER" id="PTHR44591">
    <property type="entry name" value="STRESS RESPONSE REGULATOR PROTEIN 1"/>
    <property type="match status" value="1"/>
</dbReference>
<dbReference type="RefSeq" id="WP_250828542.1">
    <property type="nucleotide sequence ID" value="NZ_JAMOIL010000032.1"/>
</dbReference>
<dbReference type="EMBL" id="JAMOIL010000032">
    <property type="protein sequence ID" value="MCM0622311.1"/>
    <property type="molecule type" value="Genomic_DNA"/>
</dbReference>
<dbReference type="PROSITE" id="PS50110">
    <property type="entry name" value="RESPONSE_REGULATORY"/>
    <property type="match status" value="1"/>
</dbReference>
<sequence length="156" mass="16148">MSRAVHPAPAVGAPADLPGSTPAPARVLVVEDDHDLRALVCLFLQHGGLAPMEAADCLQAQAVLETTDVEVVLLDHLLPGHTGGELLASCARLHGPRRPGVAVLTGDPDRALAAGLLSAGADAVLLKPFDPPHLLRVVGRLAGEATQRRLAGQSRR</sequence>
<dbReference type="Proteomes" id="UP001139485">
    <property type="component" value="Unassembled WGS sequence"/>
</dbReference>
<protein>
    <submittedName>
        <fullName evidence="4">Response regulator</fullName>
    </submittedName>
</protein>
<evidence type="ECO:0000313" key="5">
    <source>
        <dbReference type="Proteomes" id="UP001139485"/>
    </source>
</evidence>
<evidence type="ECO:0000313" key="4">
    <source>
        <dbReference type="EMBL" id="MCM0622311.1"/>
    </source>
</evidence>
<dbReference type="GO" id="GO:0000160">
    <property type="term" value="P:phosphorelay signal transduction system"/>
    <property type="evidence" value="ECO:0007669"/>
    <property type="project" value="InterPro"/>
</dbReference>
<dbReference type="Gene3D" id="3.40.50.2300">
    <property type="match status" value="1"/>
</dbReference>
<dbReference type="Pfam" id="PF00072">
    <property type="entry name" value="Response_reg"/>
    <property type="match status" value="1"/>
</dbReference>
<reference evidence="4" key="1">
    <citation type="submission" date="2022-05" db="EMBL/GenBank/DDBJ databases">
        <authorList>
            <person name="Tuo L."/>
        </authorList>
    </citation>
    <scope>NUCLEOTIDE SEQUENCE</scope>
    <source>
        <strain evidence="4">BSK12Z-4</strain>
    </source>
</reference>
<organism evidence="4 5">
    <name type="scientific">Nocardioides bruguierae</name>
    <dbReference type="NCBI Taxonomy" id="2945102"/>
    <lineage>
        <taxon>Bacteria</taxon>
        <taxon>Bacillati</taxon>
        <taxon>Actinomycetota</taxon>
        <taxon>Actinomycetes</taxon>
        <taxon>Propionibacteriales</taxon>
        <taxon>Nocardioidaceae</taxon>
        <taxon>Nocardioides</taxon>
    </lineage>
</organism>
<dbReference type="PANTHER" id="PTHR44591:SF3">
    <property type="entry name" value="RESPONSE REGULATORY DOMAIN-CONTAINING PROTEIN"/>
    <property type="match status" value="1"/>
</dbReference>
<dbReference type="SUPFAM" id="SSF52172">
    <property type="entry name" value="CheY-like"/>
    <property type="match status" value="1"/>
</dbReference>
<dbReference type="InterPro" id="IPR050595">
    <property type="entry name" value="Bact_response_regulator"/>
</dbReference>
<evidence type="ECO:0000259" key="3">
    <source>
        <dbReference type="PROSITE" id="PS50110"/>
    </source>
</evidence>
<evidence type="ECO:0000256" key="2">
    <source>
        <dbReference type="PROSITE-ProRule" id="PRU00169"/>
    </source>
</evidence>
<dbReference type="AlphaFoldDB" id="A0A9X2IFY3"/>
<keyword evidence="1 2" id="KW-0597">Phosphoprotein</keyword>
<name>A0A9X2IFY3_9ACTN</name>
<feature type="domain" description="Response regulatory" evidence="3">
    <location>
        <begin position="26"/>
        <end position="142"/>
    </location>
</feature>
<dbReference type="InterPro" id="IPR011006">
    <property type="entry name" value="CheY-like_superfamily"/>
</dbReference>